<protein>
    <recommendedName>
        <fullName evidence="2">CRAL-TRIO domain-containing protein</fullName>
    </recommendedName>
</protein>
<feature type="compositionally biased region" description="Low complexity" evidence="1">
    <location>
        <begin position="478"/>
        <end position="496"/>
    </location>
</feature>
<sequence length="647" mass="70318">MASLGGPHLQQPRDEFDGEFLSSHPLEPLPMLSSDDDEEDKATPTGPPSVTPLTPWRAQPSETEHGDRRAVVTKRDDGKLELNAPPWLKVGVAAGKSAAVAVNRRREVLQHQRGVPVDFIIKVAGLLTLRRFNRRAFRKVEFLALVMPLPLRRVHWAPARAAGVAASGMVAAVLTTRGLAVADSLLERLWKRLRRRGGGGGSPSPSSSPASHSQAASSSTRPKRPSSSQSNSAPYMQRAIDVAGVYRIDMQEMKTSLEDMGVDLPEDRFKEGDAELCRFAGAQGLTKGDPQAVLKGAKMVSNMLKWRESFPFMGQEELKQWEHLVRLYGPDGEGRPVMLVSLGDALRTLPNNKCKDYVTAIISTVEVAVTKLLGDGADQPEHMNCVLDVGGTRIMQATSSMSMMKKVISALTNNYPARLAGLYVVDLPMIAQWILQALMPFMHPVTRKKVALCSATDRTLPIDLAAIKSGSQGVGGRSDASGAVEESSGSRVSSSSNTLEEPMSPFEAPPVQSSMTSGMFTPRGLPSLRRGPLAERKGSAAQNRGLSEDAGSVRRRLHQEPEDSASAQDPAIPPLDLQEAEHQHTLTRVHTFTPRSVNSNDLTTVIYFFIAIAGCSFLSQQAGISPQQVMQTLQKYIVWMTKTLQLD</sequence>
<dbReference type="PANTHER" id="PTHR47041">
    <property type="entry name" value="SEC14 CYTOSOLIC FACTOR FAMILY PROTEIN / PHOSPHOGLYCERIDE TRANSFER FAMILY PROTEIN"/>
    <property type="match status" value="1"/>
</dbReference>
<dbReference type="PROSITE" id="PS50191">
    <property type="entry name" value="CRAL_TRIO"/>
    <property type="match status" value="1"/>
</dbReference>
<feature type="domain" description="CRAL-TRIO" evidence="2">
    <location>
        <begin position="315"/>
        <end position="488"/>
    </location>
</feature>
<feature type="compositionally biased region" description="Basic and acidic residues" evidence="1">
    <location>
        <begin position="62"/>
        <end position="76"/>
    </location>
</feature>
<feature type="region of interest" description="Disordered" evidence="1">
    <location>
        <begin position="194"/>
        <end position="234"/>
    </location>
</feature>
<gene>
    <name evidence="3" type="ORF">TCHU04912_LOCUS16747</name>
</gene>
<dbReference type="EMBL" id="HBGG01032069">
    <property type="protein sequence ID" value="CAD9214507.1"/>
    <property type="molecule type" value="Transcribed_RNA"/>
</dbReference>
<reference evidence="3" key="1">
    <citation type="submission" date="2021-01" db="EMBL/GenBank/DDBJ databases">
        <authorList>
            <person name="Corre E."/>
            <person name="Pelletier E."/>
            <person name="Niang G."/>
            <person name="Scheremetjew M."/>
            <person name="Finn R."/>
            <person name="Kale V."/>
            <person name="Holt S."/>
            <person name="Cochrane G."/>
            <person name="Meng A."/>
            <person name="Brown T."/>
            <person name="Cohen L."/>
        </authorList>
    </citation>
    <scope>NUCLEOTIDE SEQUENCE</scope>
    <source>
        <strain evidence="3">PLY429</strain>
    </source>
</reference>
<dbReference type="Gene3D" id="3.40.525.10">
    <property type="entry name" value="CRAL-TRIO lipid binding domain"/>
    <property type="match status" value="1"/>
</dbReference>
<accession>A0A7S1T0A3</accession>
<dbReference type="InterPro" id="IPR036865">
    <property type="entry name" value="CRAL-TRIO_dom_sf"/>
</dbReference>
<evidence type="ECO:0000256" key="1">
    <source>
        <dbReference type="SAM" id="MobiDB-lite"/>
    </source>
</evidence>
<evidence type="ECO:0000313" key="3">
    <source>
        <dbReference type="EMBL" id="CAD9214507.1"/>
    </source>
</evidence>
<name>A0A7S1T0A3_9CHLO</name>
<organism evidence="3">
    <name type="scientific">Tetraselmis chuii</name>
    <dbReference type="NCBI Taxonomy" id="63592"/>
    <lineage>
        <taxon>Eukaryota</taxon>
        <taxon>Viridiplantae</taxon>
        <taxon>Chlorophyta</taxon>
        <taxon>core chlorophytes</taxon>
        <taxon>Chlorodendrophyceae</taxon>
        <taxon>Chlorodendrales</taxon>
        <taxon>Chlorodendraceae</taxon>
        <taxon>Tetraselmis</taxon>
    </lineage>
</organism>
<dbReference type="InterPro" id="IPR001251">
    <property type="entry name" value="CRAL-TRIO_dom"/>
</dbReference>
<dbReference type="CDD" id="cd00170">
    <property type="entry name" value="SEC14"/>
    <property type="match status" value="1"/>
</dbReference>
<proteinExistence type="predicted"/>
<feature type="region of interest" description="Disordered" evidence="1">
    <location>
        <begin position="470"/>
        <end position="571"/>
    </location>
</feature>
<feature type="region of interest" description="Disordered" evidence="1">
    <location>
        <begin position="1"/>
        <end position="76"/>
    </location>
</feature>
<feature type="compositionally biased region" description="Low complexity" evidence="1">
    <location>
        <begin position="203"/>
        <end position="230"/>
    </location>
</feature>
<dbReference type="PANTHER" id="PTHR47041:SF5">
    <property type="entry name" value="SEC14 CYTOSOLIC FACTOR FAMILY PROTEIN"/>
    <property type="match status" value="1"/>
</dbReference>
<dbReference type="Pfam" id="PF00650">
    <property type="entry name" value="CRAL_TRIO"/>
    <property type="match status" value="1"/>
</dbReference>
<dbReference type="SUPFAM" id="SSF52087">
    <property type="entry name" value="CRAL/TRIO domain"/>
    <property type="match status" value="1"/>
</dbReference>
<dbReference type="AlphaFoldDB" id="A0A7S1T0A3"/>
<evidence type="ECO:0000259" key="2">
    <source>
        <dbReference type="PROSITE" id="PS50191"/>
    </source>
</evidence>